<evidence type="ECO:0000313" key="3">
    <source>
        <dbReference type="Proteomes" id="UP000011550"/>
    </source>
</evidence>
<feature type="transmembrane region" description="Helical" evidence="1">
    <location>
        <begin position="21"/>
        <end position="41"/>
    </location>
</feature>
<comment type="caution">
    <text evidence="2">The sequence shown here is derived from an EMBL/GenBank/DDBJ whole genome shotgun (WGS) entry which is preliminary data.</text>
</comment>
<feature type="transmembrane region" description="Helical" evidence="1">
    <location>
        <begin position="94"/>
        <end position="111"/>
    </location>
</feature>
<keyword evidence="3" id="KW-1185">Reference proteome</keyword>
<dbReference type="OrthoDB" id="290902at2157"/>
<name>M0IJA2_9EURY</name>
<organism evidence="2 3">
    <name type="scientific">Haloferax mucosum ATCC BAA-1512</name>
    <dbReference type="NCBI Taxonomy" id="662479"/>
    <lineage>
        <taxon>Archaea</taxon>
        <taxon>Methanobacteriati</taxon>
        <taxon>Methanobacteriota</taxon>
        <taxon>Stenosarchaea group</taxon>
        <taxon>Halobacteria</taxon>
        <taxon>Halobacteriales</taxon>
        <taxon>Haloferacaceae</taxon>
        <taxon>Haloferax</taxon>
    </lineage>
</organism>
<dbReference type="RefSeq" id="WP_008318435.1">
    <property type="nucleotide sequence ID" value="NZ_AOLN01000006.1"/>
</dbReference>
<gene>
    <name evidence="2" type="ORF">C440_03893</name>
</gene>
<dbReference type="EMBL" id="AOLN01000006">
    <property type="protein sequence ID" value="ELZ96886.1"/>
    <property type="molecule type" value="Genomic_DNA"/>
</dbReference>
<evidence type="ECO:0000313" key="2">
    <source>
        <dbReference type="EMBL" id="ELZ96886.1"/>
    </source>
</evidence>
<sequence>MLSTSADRTDLLPPPPPPSEWLEDGHIFFALTMLVILWLNRPVSPDWPWALIGVAVVPAWLFLESRSDGWRSLVPTVVYSGAVLLLGPRYEAEFIAAVLGQSTALLGWFCWRTYRRWT</sequence>
<keyword evidence="1" id="KW-0472">Membrane</keyword>
<proteinExistence type="predicted"/>
<dbReference type="AlphaFoldDB" id="M0IJA2"/>
<protein>
    <submittedName>
        <fullName evidence="2">Rz1 protein-related protein</fullName>
    </submittedName>
</protein>
<dbReference type="Proteomes" id="UP000011550">
    <property type="component" value="Unassembled WGS sequence"/>
</dbReference>
<reference evidence="2 3" key="1">
    <citation type="journal article" date="2014" name="PLoS Genet.">
        <title>Phylogenetically driven sequencing of extremely halophilic archaea reveals strategies for static and dynamic osmo-response.</title>
        <authorList>
            <person name="Becker E.A."/>
            <person name="Seitzer P.M."/>
            <person name="Tritt A."/>
            <person name="Larsen D."/>
            <person name="Krusor M."/>
            <person name="Yao A.I."/>
            <person name="Wu D."/>
            <person name="Madern D."/>
            <person name="Eisen J.A."/>
            <person name="Darling A.E."/>
            <person name="Facciotti M.T."/>
        </authorList>
    </citation>
    <scope>NUCLEOTIDE SEQUENCE [LARGE SCALE GENOMIC DNA]</scope>
    <source>
        <strain evidence="2 3">ATCC BAA-1512</strain>
    </source>
</reference>
<accession>M0IJA2</accession>
<feature type="transmembrane region" description="Helical" evidence="1">
    <location>
        <begin position="47"/>
        <end position="63"/>
    </location>
</feature>
<keyword evidence="1" id="KW-0812">Transmembrane</keyword>
<evidence type="ECO:0000256" key="1">
    <source>
        <dbReference type="SAM" id="Phobius"/>
    </source>
</evidence>
<keyword evidence="1" id="KW-1133">Transmembrane helix</keyword>
<dbReference type="PATRIC" id="fig|662479.7.peg.799"/>